<dbReference type="InterPro" id="IPR000675">
    <property type="entry name" value="Cutinase/axe"/>
</dbReference>
<dbReference type="SUPFAM" id="SSF53474">
    <property type="entry name" value="alpha/beta-Hydrolases"/>
    <property type="match status" value="1"/>
</dbReference>
<feature type="signal peptide" evidence="3">
    <location>
        <begin position="1"/>
        <end position="19"/>
    </location>
</feature>
<gene>
    <name evidence="4" type="ORF">ZT3D7_G6976</name>
</gene>
<dbReference type="AlphaFoldDB" id="A0A1X7RWK5"/>
<dbReference type="InterPro" id="IPR029058">
    <property type="entry name" value="AB_hydrolase_fold"/>
</dbReference>
<evidence type="ECO:0000256" key="1">
    <source>
        <dbReference type="ARBA" id="ARBA00022801"/>
    </source>
</evidence>
<keyword evidence="2" id="KW-1015">Disulfide bond</keyword>
<dbReference type="SMART" id="SM01110">
    <property type="entry name" value="Cutinase"/>
    <property type="match status" value="1"/>
</dbReference>
<reference evidence="4 5" key="1">
    <citation type="submission" date="2016-06" db="EMBL/GenBank/DDBJ databases">
        <authorList>
            <person name="Kjaerup R.B."/>
            <person name="Dalgaard T.S."/>
            <person name="Juul-Madsen H.R."/>
        </authorList>
    </citation>
    <scope>NUCLEOTIDE SEQUENCE [LARGE SCALE GENOMIC DNA]</scope>
</reference>
<evidence type="ECO:0000256" key="3">
    <source>
        <dbReference type="SAM" id="SignalP"/>
    </source>
</evidence>
<dbReference type="EMBL" id="LT853697">
    <property type="protein sequence ID" value="SMQ51823.1"/>
    <property type="molecule type" value="Genomic_DNA"/>
</dbReference>
<dbReference type="GO" id="GO:0052689">
    <property type="term" value="F:carboxylic ester hydrolase activity"/>
    <property type="evidence" value="ECO:0007669"/>
    <property type="project" value="UniProtKB-ARBA"/>
</dbReference>
<evidence type="ECO:0008006" key="6">
    <source>
        <dbReference type="Google" id="ProtNLM"/>
    </source>
</evidence>
<dbReference type="Gene3D" id="3.40.50.1820">
    <property type="entry name" value="alpha/beta hydrolase"/>
    <property type="match status" value="1"/>
</dbReference>
<evidence type="ECO:0000313" key="5">
    <source>
        <dbReference type="Proteomes" id="UP000215127"/>
    </source>
</evidence>
<accession>A0A1X7RWK5</accession>
<dbReference type="Pfam" id="PF01083">
    <property type="entry name" value="Cutinase"/>
    <property type="match status" value="1"/>
</dbReference>
<evidence type="ECO:0000313" key="4">
    <source>
        <dbReference type="EMBL" id="SMQ51823.1"/>
    </source>
</evidence>
<sequence>MFFSKFVSIATVLVASGQALPSLEERQSGCPPIHIFGARETTASPGFGTAGVFINLIVGAYPSATTEAINYPATGGDSYGSSMRTGVANIANQINSFNQRCPQAKLVVVGYSQGAQISDNAICGGGDPNQGLTDTRALLTSAAGTAVKAIILAGNPRNSPAEKSVFGYGSCNAQGFSPRPAGFSCSTFAARIRSYCDAADPYCCTGNDAAAHQAYGRIYGQNALAFVKSKLG</sequence>
<name>A0A1X7RWK5_ZYMT9</name>
<protein>
    <recommendedName>
        <fullName evidence="6">Cutinase</fullName>
    </recommendedName>
</protein>
<evidence type="ECO:0000256" key="2">
    <source>
        <dbReference type="ARBA" id="ARBA00023157"/>
    </source>
</evidence>
<dbReference type="PANTHER" id="PTHR33630">
    <property type="entry name" value="CUTINASE RV1984C-RELATED-RELATED"/>
    <property type="match status" value="1"/>
</dbReference>
<keyword evidence="3" id="KW-0732">Signal</keyword>
<dbReference type="STRING" id="1276538.A0A1X7RWK5"/>
<keyword evidence="5" id="KW-1185">Reference proteome</keyword>
<feature type="chain" id="PRO_5013027726" description="Cutinase" evidence="3">
    <location>
        <begin position="20"/>
        <end position="232"/>
    </location>
</feature>
<keyword evidence="1" id="KW-0378">Hydrolase</keyword>
<dbReference type="PANTHER" id="PTHR33630:SF13">
    <property type="entry name" value="ACETYLXYLAN ESTERASE"/>
    <property type="match status" value="1"/>
</dbReference>
<organism evidence="4 5">
    <name type="scientific">Zymoseptoria tritici (strain ST99CH_3D7)</name>
    <dbReference type="NCBI Taxonomy" id="1276538"/>
    <lineage>
        <taxon>Eukaryota</taxon>
        <taxon>Fungi</taxon>
        <taxon>Dikarya</taxon>
        <taxon>Ascomycota</taxon>
        <taxon>Pezizomycotina</taxon>
        <taxon>Dothideomycetes</taxon>
        <taxon>Dothideomycetidae</taxon>
        <taxon>Mycosphaerellales</taxon>
        <taxon>Mycosphaerellaceae</taxon>
        <taxon>Zymoseptoria</taxon>
    </lineage>
</organism>
<proteinExistence type="predicted"/>
<dbReference type="Proteomes" id="UP000215127">
    <property type="component" value="Chromosome 6"/>
</dbReference>